<evidence type="ECO:0000256" key="2">
    <source>
        <dbReference type="ARBA" id="ARBA00023002"/>
    </source>
</evidence>
<dbReference type="EMBL" id="JACOPO010000003">
    <property type="protein sequence ID" value="MBC5722369.1"/>
    <property type="molecule type" value="Genomic_DNA"/>
</dbReference>
<dbReference type="PRINTS" id="PR00081">
    <property type="entry name" value="GDHRDH"/>
</dbReference>
<gene>
    <name evidence="3" type="ORF">H8S11_06050</name>
</gene>
<keyword evidence="4" id="KW-1185">Reference proteome</keyword>
<dbReference type="Pfam" id="PF13561">
    <property type="entry name" value="adh_short_C2"/>
    <property type="match status" value="1"/>
</dbReference>
<dbReference type="PROSITE" id="PS00061">
    <property type="entry name" value="ADH_SHORT"/>
    <property type="match status" value="1"/>
</dbReference>
<dbReference type="InterPro" id="IPR020904">
    <property type="entry name" value="Sc_DH/Rdtase_CS"/>
</dbReference>
<dbReference type="Proteomes" id="UP000628736">
    <property type="component" value="Unassembled WGS sequence"/>
</dbReference>
<dbReference type="InterPro" id="IPR002347">
    <property type="entry name" value="SDR_fam"/>
</dbReference>
<dbReference type="FunFam" id="3.40.50.720:FF:000084">
    <property type="entry name" value="Short-chain dehydrogenase reductase"/>
    <property type="match status" value="1"/>
</dbReference>
<evidence type="ECO:0000256" key="1">
    <source>
        <dbReference type="ARBA" id="ARBA00006484"/>
    </source>
</evidence>
<dbReference type="PRINTS" id="PR00080">
    <property type="entry name" value="SDRFAMILY"/>
</dbReference>
<evidence type="ECO:0000313" key="3">
    <source>
        <dbReference type="EMBL" id="MBC5722369.1"/>
    </source>
</evidence>
<accession>A0A8J6J1A1</accession>
<comment type="caution">
    <text evidence="3">The sequence shown here is derived from an EMBL/GenBank/DDBJ whole genome shotgun (WGS) entry which is preliminary data.</text>
</comment>
<evidence type="ECO:0000313" key="4">
    <source>
        <dbReference type="Proteomes" id="UP000628736"/>
    </source>
</evidence>
<name>A0A8J6J1A1_9FIRM</name>
<dbReference type="PANTHER" id="PTHR42760:SF40">
    <property type="entry name" value="3-OXOACYL-[ACYL-CARRIER-PROTEIN] REDUCTASE, CHLOROPLASTIC"/>
    <property type="match status" value="1"/>
</dbReference>
<dbReference type="RefSeq" id="WP_186852525.1">
    <property type="nucleotide sequence ID" value="NZ_JACOPO010000003.1"/>
</dbReference>
<dbReference type="SUPFAM" id="SSF51735">
    <property type="entry name" value="NAD(P)-binding Rossmann-fold domains"/>
    <property type="match status" value="1"/>
</dbReference>
<dbReference type="GO" id="GO:0016616">
    <property type="term" value="F:oxidoreductase activity, acting on the CH-OH group of donors, NAD or NADP as acceptor"/>
    <property type="evidence" value="ECO:0007669"/>
    <property type="project" value="TreeGrafter"/>
</dbReference>
<reference evidence="3" key="1">
    <citation type="submission" date="2020-08" db="EMBL/GenBank/DDBJ databases">
        <title>Genome public.</title>
        <authorList>
            <person name="Liu C."/>
            <person name="Sun Q."/>
        </authorList>
    </citation>
    <scope>NUCLEOTIDE SEQUENCE</scope>
    <source>
        <strain evidence="3">NSJ-23</strain>
    </source>
</reference>
<dbReference type="Gene3D" id="3.40.50.720">
    <property type="entry name" value="NAD(P)-binding Rossmann-like Domain"/>
    <property type="match status" value="1"/>
</dbReference>
<protein>
    <submittedName>
        <fullName evidence="3">SDR family oxidoreductase</fullName>
    </submittedName>
</protein>
<sequence>MDFEGKVAIVTGSGSPHGIGREITRALTEKGCNVVVADMNLEGAQKNADDLNTEFGCDSMAVSVNVTDADSVTAMFEAVFAKYGRIDVLCNNAGITQPVAIADMTKDDFMRIMNVNLVGTFLCSKLVVPYMVKNSYGRIVNTSSVSAKCGGGVYGGAHYCAAKAGIIAFARAQAMELCKRYKDMITVNCVCPGLIATDIRAELSDEAEKESRAKQAMGRAGTAREVANTIVWLASDEASYISGEDVNINGASYFG</sequence>
<dbReference type="InterPro" id="IPR036291">
    <property type="entry name" value="NAD(P)-bd_dom_sf"/>
</dbReference>
<dbReference type="AlphaFoldDB" id="A0A8J6J1A1"/>
<organism evidence="3 4">
    <name type="scientific">Flintibacter hominis</name>
    <dbReference type="NCBI Taxonomy" id="2763048"/>
    <lineage>
        <taxon>Bacteria</taxon>
        <taxon>Bacillati</taxon>
        <taxon>Bacillota</taxon>
        <taxon>Clostridia</taxon>
        <taxon>Eubacteriales</taxon>
        <taxon>Flintibacter</taxon>
    </lineage>
</organism>
<comment type="similarity">
    <text evidence="1">Belongs to the short-chain dehydrogenases/reductases (SDR) family.</text>
</comment>
<proteinExistence type="inferred from homology"/>
<dbReference type="GO" id="GO:0008206">
    <property type="term" value="P:bile acid metabolic process"/>
    <property type="evidence" value="ECO:0007669"/>
    <property type="project" value="UniProtKB-ARBA"/>
</dbReference>
<dbReference type="GO" id="GO:0030497">
    <property type="term" value="P:fatty acid elongation"/>
    <property type="evidence" value="ECO:0007669"/>
    <property type="project" value="TreeGrafter"/>
</dbReference>
<keyword evidence="2" id="KW-0560">Oxidoreductase</keyword>
<dbReference type="PANTHER" id="PTHR42760">
    <property type="entry name" value="SHORT-CHAIN DEHYDROGENASES/REDUCTASES FAMILY MEMBER"/>
    <property type="match status" value="1"/>
</dbReference>